<feature type="transmembrane region" description="Helical" evidence="7">
    <location>
        <begin position="122"/>
        <end position="139"/>
    </location>
</feature>
<dbReference type="PANTHER" id="PTHR23511:SF42">
    <property type="entry name" value="SYNAPTIC VESICLE GLYCOPROTEIN 2C-LIKE"/>
    <property type="match status" value="1"/>
</dbReference>
<evidence type="ECO:0000256" key="2">
    <source>
        <dbReference type="ARBA" id="ARBA00008335"/>
    </source>
</evidence>
<dbReference type="PROSITE" id="PS50850">
    <property type="entry name" value="MFS"/>
    <property type="match status" value="1"/>
</dbReference>
<feature type="transmembrane region" description="Helical" evidence="7">
    <location>
        <begin position="83"/>
        <end position="107"/>
    </location>
</feature>
<accession>E4X0P6</accession>
<evidence type="ECO:0000256" key="3">
    <source>
        <dbReference type="ARBA" id="ARBA00022448"/>
    </source>
</evidence>
<dbReference type="Proteomes" id="UP000001307">
    <property type="component" value="Unassembled WGS sequence"/>
</dbReference>
<feature type="transmembrane region" description="Helical" evidence="7">
    <location>
        <begin position="585"/>
        <end position="605"/>
    </location>
</feature>
<keyword evidence="4 7" id="KW-0812">Transmembrane</keyword>
<dbReference type="InterPro" id="IPR005828">
    <property type="entry name" value="MFS_sugar_transport-like"/>
</dbReference>
<dbReference type="InterPro" id="IPR011701">
    <property type="entry name" value="MFS"/>
</dbReference>
<feature type="transmembrane region" description="Helical" evidence="7">
    <location>
        <begin position="498"/>
        <end position="518"/>
    </location>
</feature>
<proteinExistence type="inferred from homology"/>
<evidence type="ECO:0000313" key="9">
    <source>
        <dbReference type="EMBL" id="CBY22930.1"/>
    </source>
</evidence>
<keyword evidence="6 7" id="KW-0472">Membrane</keyword>
<feature type="transmembrane region" description="Helical" evidence="7">
    <location>
        <begin position="364"/>
        <end position="385"/>
    </location>
</feature>
<evidence type="ECO:0000256" key="6">
    <source>
        <dbReference type="ARBA" id="ARBA00023136"/>
    </source>
</evidence>
<dbReference type="SUPFAM" id="SSF103473">
    <property type="entry name" value="MFS general substrate transporter"/>
    <property type="match status" value="2"/>
</dbReference>
<dbReference type="GO" id="GO:0016020">
    <property type="term" value="C:membrane"/>
    <property type="evidence" value="ECO:0007669"/>
    <property type="project" value="UniProtKB-SubCell"/>
</dbReference>
<feature type="domain" description="Major facilitator superfamily (MFS) profile" evidence="8">
    <location>
        <begin position="85"/>
        <end position="652"/>
    </location>
</feature>
<dbReference type="OrthoDB" id="433512at2759"/>
<comment type="subcellular location">
    <subcellularLocation>
        <location evidence="1">Membrane</location>
        <topology evidence="1">Multi-pass membrane protein</topology>
    </subcellularLocation>
</comment>
<feature type="transmembrane region" description="Helical" evidence="7">
    <location>
        <begin position="625"/>
        <end position="645"/>
    </location>
</feature>
<name>E4X0P6_OIKDI</name>
<sequence>MAESSADWGGGAYEQQYAGQRNAFLFDRASDVGSGATEDGDEDADYIVKDGDDGRYPEKAQLEEAGYRYEAALRSCGHGKMQWMIFAALSIGLAAESIEQFVIGFILPSTQKDLCLTEERSAWLGSIAYLGLCFGALIWGGVSDKVGRRHCLLVCLSISGFFSILSAFTQGFGSFLFCRLGSSIGIGGAVPAAFSYYAEVLPREKRAEHLSWLCLSWVFGGVYAAAMAWEIIPNTGWGFAYGSEYQFHAWRVFVVVCALPSVISATALTFLPESPRWLLRSGNPREALSTLQLIHDTNYAARNESDHKLVADMSAEPQPIDPGLTEISRSTDSFAQRIGVRLVTAVDEILTGTKFIAEKYRQETIYLAICWFCLSFAGFGVQTSVPNQIRSLRNLNYETHRKFSADKSYSNIYINTTVENQVDSGGQDSEQKTNSSTSKLRTRASKAVTLNRQYFTTRISSQRMIRNSRRVLSIQISKASGCSPQDDDVAGDAAYWEYIVALLGSMAALPGLVACGFLMGRIGRINMLCGGLFTGMIFALFLPLAQSAEAALLAILCLFSGLLVPSWSAVHVLTVESFPTDRRSTALGIFIAVSRGGALLGMKLANDNSFLTSFSLGSLYVVNMPLWAGSFLGAAALLAGGIFAIRIQDTGNLISELSQPNTKESKRTSSAEFEAVACRRRTIST</sequence>
<protein>
    <recommendedName>
        <fullName evidence="8">Major facilitator superfamily (MFS) profile domain-containing protein</fullName>
    </recommendedName>
</protein>
<feature type="transmembrane region" description="Helical" evidence="7">
    <location>
        <begin position="249"/>
        <end position="271"/>
    </location>
</feature>
<dbReference type="Pfam" id="PF00083">
    <property type="entry name" value="Sugar_tr"/>
    <property type="match status" value="1"/>
</dbReference>
<dbReference type="Gene3D" id="1.20.1250.20">
    <property type="entry name" value="MFS general substrate transporter like domains"/>
    <property type="match status" value="1"/>
</dbReference>
<organism evidence="9">
    <name type="scientific">Oikopleura dioica</name>
    <name type="common">Tunicate</name>
    <dbReference type="NCBI Taxonomy" id="34765"/>
    <lineage>
        <taxon>Eukaryota</taxon>
        <taxon>Metazoa</taxon>
        <taxon>Chordata</taxon>
        <taxon>Tunicata</taxon>
        <taxon>Appendicularia</taxon>
        <taxon>Copelata</taxon>
        <taxon>Oikopleuridae</taxon>
        <taxon>Oikopleura</taxon>
    </lineage>
</organism>
<evidence type="ECO:0000259" key="8">
    <source>
        <dbReference type="PROSITE" id="PS50850"/>
    </source>
</evidence>
<evidence type="ECO:0000256" key="5">
    <source>
        <dbReference type="ARBA" id="ARBA00022989"/>
    </source>
</evidence>
<dbReference type="PANTHER" id="PTHR23511">
    <property type="entry name" value="SYNAPTIC VESICLE GLYCOPROTEIN 2"/>
    <property type="match status" value="1"/>
</dbReference>
<comment type="similarity">
    <text evidence="2">Belongs to the major facilitator superfamily.</text>
</comment>
<dbReference type="InParanoid" id="E4X0P6"/>
<gene>
    <name evidence="9" type="ORF">GSOID_T00014852001</name>
</gene>
<dbReference type="InterPro" id="IPR020846">
    <property type="entry name" value="MFS_dom"/>
</dbReference>
<dbReference type="Pfam" id="PF07690">
    <property type="entry name" value="MFS_1"/>
    <property type="match status" value="1"/>
</dbReference>
<feature type="transmembrane region" description="Helical" evidence="7">
    <location>
        <begin position="174"/>
        <end position="198"/>
    </location>
</feature>
<feature type="transmembrane region" description="Helical" evidence="7">
    <location>
        <begin position="151"/>
        <end position="168"/>
    </location>
</feature>
<keyword evidence="5 7" id="KW-1133">Transmembrane helix</keyword>
<dbReference type="GO" id="GO:0022857">
    <property type="term" value="F:transmembrane transporter activity"/>
    <property type="evidence" value="ECO:0007669"/>
    <property type="project" value="InterPro"/>
</dbReference>
<evidence type="ECO:0000256" key="7">
    <source>
        <dbReference type="SAM" id="Phobius"/>
    </source>
</evidence>
<dbReference type="InterPro" id="IPR036259">
    <property type="entry name" value="MFS_trans_sf"/>
</dbReference>
<feature type="transmembrane region" description="Helical" evidence="7">
    <location>
        <begin position="210"/>
        <end position="229"/>
    </location>
</feature>
<evidence type="ECO:0000313" key="10">
    <source>
        <dbReference type="Proteomes" id="UP000001307"/>
    </source>
</evidence>
<evidence type="ECO:0000256" key="4">
    <source>
        <dbReference type="ARBA" id="ARBA00022692"/>
    </source>
</evidence>
<feature type="transmembrane region" description="Helical" evidence="7">
    <location>
        <begin position="551"/>
        <end position="573"/>
    </location>
</feature>
<keyword evidence="3" id="KW-0813">Transport</keyword>
<evidence type="ECO:0000256" key="1">
    <source>
        <dbReference type="ARBA" id="ARBA00004141"/>
    </source>
</evidence>
<feature type="transmembrane region" description="Helical" evidence="7">
    <location>
        <begin position="525"/>
        <end position="545"/>
    </location>
</feature>
<keyword evidence="10" id="KW-1185">Reference proteome</keyword>
<dbReference type="EMBL" id="FN653020">
    <property type="protein sequence ID" value="CBY22930.1"/>
    <property type="molecule type" value="Genomic_DNA"/>
</dbReference>
<dbReference type="AlphaFoldDB" id="E4X0P6"/>
<reference evidence="9" key="1">
    <citation type="journal article" date="2010" name="Science">
        <title>Plasticity of animal genome architecture unmasked by rapid evolution of a pelagic tunicate.</title>
        <authorList>
            <person name="Denoeud F."/>
            <person name="Henriet S."/>
            <person name="Mungpakdee S."/>
            <person name="Aury J.M."/>
            <person name="Da Silva C."/>
            <person name="Brinkmann H."/>
            <person name="Mikhaleva J."/>
            <person name="Olsen L.C."/>
            <person name="Jubin C."/>
            <person name="Canestro C."/>
            <person name="Bouquet J.M."/>
            <person name="Danks G."/>
            <person name="Poulain J."/>
            <person name="Campsteijn C."/>
            <person name="Adamski M."/>
            <person name="Cross I."/>
            <person name="Yadetie F."/>
            <person name="Muffato M."/>
            <person name="Louis A."/>
            <person name="Butcher S."/>
            <person name="Tsagkogeorga G."/>
            <person name="Konrad A."/>
            <person name="Singh S."/>
            <person name="Jensen M.F."/>
            <person name="Cong E.H."/>
            <person name="Eikeseth-Otteraa H."/>
            <person name="Noel B."/>
            <person name="Anthouard V."/>
            <person name="Porcel B.M."/>
            <person name="Kachouri-Lafond R."/>
            <person name="Nishino A."/>
            <person name="Ugolini M."/>
            <person name="Chourrout P."/>
            <person name="Nishida H."/>
            <person name="Aasland R."/>
            <person name="Huzurbazar S."/>
            <person name="Westhof E."/>
            <person name="Delsuc F."/>
            <person name="Lehrach H."/>
            <person name="Reinhardt R."/>
            <person name="Weissenbach J."/>
            <person name="Roy S.W."/>
            <person name="Artiguenave F."/>
            <person name="Postlethwait J.H."/>
            <person name="Manak J.R."/>
            <person name="Thompson E.M."/>
            <person name="Jaillon O."/>
            <person name="Du Pasquier L."/>
            <person name="Boudinot P."/>
            <person name="Liberles D.A."/>
            <person name="Volff J.N."/>
            <person name="Philippe H."/>
            <person name="Lenhard B."/>
            <person name="Roest Crollius H."/>
            <person name="Wincker P."/>
            <person name="Chourrout D."/>
        </authorList>
    </citation>
    <scope>NUCLEOTIDE SEQUENCE [LARGE SCALE GENOMIC DNA]</scope>
</reference>